<reference evidence="2 3" key="1">
    <citation type="journal article" date="2018" name="Mycol. Prog.">
        <title>Coniella lustricola, a new species from submerged detritus.</title>
        <authorList>
            <person name="Raudabaugh D.B."/>
            <person name="Iturriaga T."/>
            <person name="Carver A."/>
            <person name="Mondo S."/>
            <person name="Pangilinan J."/>
            <person name="Lipzen A."/>
            <person name="He G."/>
            <person name="Amirebrahimi M."/>
            <person name="Grigoriev I.V."/>
            <person name="Miller A.N."/>
        </authorList>
    </citation>
    <scope>NUCLEOTIDE SEQUENCE [LARGE SCALE GENOMIC DNA]</scope>
    <source>
        <strain evidence="2 3">B22-T-1</strain>
    </source>
</reference>
<organism evidence="2 3">
    <name type="scientific">Coniella lustricola</name>
    <dbReference type="NCBI Taxonomy" id="2025994"/>
    <lineage>
        <taxon>Eukaryota</taxon>
        <taxon>Fungi</taxon>
        <taxon>Dikarya</taxon>
        <taxon>Ascomycota</taxon>
        <taxon>Pezizomycotina</taxon>
        <taxon>Sordariomycetes</taxon>
        <taxon>Sordariomycetidae</taxon>
        <taxon>Diaporthales</taxon>
        <taxon>Schizoparmaceae</taxon>
        <taxon>Coniella</taxon>
    </lineage>
</organism>
<evidence type="ECO:0000313" key="2">
    <source>
        <dbReference type="EMBL" id="PSR79432.1"/>
    </source>
</evidence>
<dbReference type="EMBL" id="KZ678566">
    <property type="protein sequence ID" value="PSR79432.1"/>
    <property type="molecule type" value="Genomic_DNA"/>
</dbReference>
<keyword evidence="1" id="KW-0812">Transmembrane</keyword>
<accession>A0A2T2ZY77</accession>
<sequence>MAGIYRDTTQRGIYDRRFLGNKRTSTYFASCMPMKACRVTGCSGWRWTGKLQGVDYCLVRNTCFSRRLSCLCISVTIQNLQVLPIRVHQCEYLSFNCLPVSHQIFSITAHASLSSSRQCQVVSRCVGTRASTSCAWFITASPLALAAVEVVLTCSILITSKFTGSFQLCPRQPYPRIRAHVGAEVPVLSNWTKYTIVAVPSFSIAMAIEMVSTHWLTSLWDTRLKKWSYKICPIILSLKITVIITRPSICPTC</sequence>
<evidence type="ECO:0000256" key="1">
    <source>
        <dbReference type="SAM" id="Phobius"/>
    </source>
</evidence>
<protein>
    <submittedName>
        <fullName evidence="2">Uncharacterized protein</fullName>
    </submittedName>
</protein>
<feature type="transmembrane region" description="Helical" evidence="1">
    <location>
        <begin position="134"/>
        <end position="158"/>
    </location>
</feature>
<keyword evidence="1" id="KW-1133">Transmembrane helix</keyword>
<keyword evidence="3" id="KW-1185">Reference proteome</keyword>
<evidence type="ECO:0000313" key="3">
    <source>
        <dbReference type="Proteomes" id="UP000241462"/>
    </source>
</evidence>
<feature type="transmembrane region" description="Helical" evidence="1">
    <location>
        <begin position="194"/>
        <end position="216"/>
    </location>
</feature>
<name>A0A2T2ZY77_9PEZI</name>
<dbReference type="Proteomes" id="UP000241462">
    <property type="component" value="Unassembled WGS sequence"/>
</dbReference>
<proteinExistence type="predicted"/>
<dbReference type="AlphaFoldDB" id="A0A2T2ZY77"/>
<gene>
    <name evidence="2" type="ORF">BD289DRAFT_94770</name>
</gene>
<keyword evidence="1" id="KW-0472">Membrane</keyword>
<dbReference type="InParanoid" id="A0A2T2ZY77"/>